<feature type="binding site" evidence="9">
    <location>
        <position position="271"/>
    </location>
    <ligand>
        <name>K(+)</name>
        <dbReference type="ChEBI" id="CHEBI:29103"/>
    </ligand>
</feature>
<dbReference type="EMBL" id="ATMH01002433">
    <property type="protein sequence ID" value="EPY33196.1"/>
    <property type="molecule type" value="Genomic_DNA"/>
</dbReference>
<feature type="binding site" evidence="9">
    <location>
        <begin position="244"/>
        <end position="249"/>
    </location>
    <ligand>
        <name>ATP</name>
        <dbReference type="ChEBI" id="CHEBI:30616"/>
    </ligand>
</feature>
<evidence type="ECO:0000256" key="3">
    <source>
        <dbReference type="ARBA" id="ARBA00022741"/>
    </source>
</evidence>
<dbReference type="InterPro" id="IPR011611">
    <property type="entry name" value="PfkB_dom"/>
</dbReference>
<evidence type="ECO:0000259" key="10">
    <source>
        <dbReference type="Pfam" id="PF00294"/>
    </source>
</evidence>
<evidence type="ECO:0000256" key="2">
    <source>
        <dbReference type="ARBA" id="ARBA00022723"/>
    </source>
</evidence>
<evidence type="ECO:0000313" key="11">
    <source>
        <dbReference type="EMBL" id="EPY27216.1"/>
    </source>
</evidence>
<feature type="binding site" evidence="9">
    <location>
        <position position="310"/>
    </location>
    <ligand>
        <name>K(+)</name>
        <dbReference type="ChEBI" id="CHEBI:29103"/>
    </ligand>
</feature>
<comment type="caution">
    <text evidence="11">The sequence shown here is derived from an EMBL/GenBank/DDBJ whole genome shotgun (WGS) entry which is preliminary data.</text>
</comment>
<comment type="pathway">
    <text evidence="9">Carbohydrate metabolism; D-ribose degradation; D-ribose 5-phosphate from beta-D-ribopyranose: step 2/2.</text>
</comment>
<keyword evidence="5 9" id="KW-0067">ATP-binding</keyword>
<feature type="binding site" evidence="9">
    <location>
        <position position="273"/>
    </location>
    <ligand>
        <name>K(+)</name>
        <dbReference type="ChEBI" id="CHEBI:29103"/>
    </ligand>
</feature>
<feature type="binding site" evidence="9">
    <location>
        <position position="316"/>
    </location>
    <ligand>
        <name>K(+)</name>
        <dbReference type="ChEBI" id="CHEBI:29103"/>
    </ligand>
</feature>
<dbReference type="NCBIfam" id="TIGR02152">
    <property type="entry name" value="D_ribokin_bact"/>
    <property type="match status" value="1"/>
</dbReference>
<gene>
    <name evidence="12" type="ORF">STCU_02433</name>
    <name evidence="11" type="ORF">STCU_05862</name>
</gene>
<feature type="active site" description="Proton acceptor" evidence="9">
    <location>
        <position position="277"/>
    </location>
</feature>
<keyword evidence="9" id="KW-0539">Nucleus</keyword>
<keyword evidence="7 9" id="KW-0630">Potassium</keyword>
<dbReference type="InterPro" id="IPR002139">
    <property type="entry name" value="Ribo/fructo_kinase"/>
</dbReference>
<keyword evidence="1 9" id="KW-0808">Transferase</keyword>
<sequence>MNRVQTLKSQTGDFAPVVVVLGSCFVDYVAYVDHAPQLGETMHSQNFQKGFGGKGGNQAVAAGRLGAKVAMVGMVGGDGDGADYIKQLQTNGVNTDYMFRDSANSTGLAMIFVETKGSNEIVISPNATKTFTEAFVREHTGGFEAILPKSVRFVVCQHEIPLATTLATLKEAHQRGIYTIFNSAPAPTPAEVAVIKPYLTSVSLFCPNEVEAQLMTGITIADSASATKAVKALQAMGVRDVVITLGAAGFVLSENGAEPTAEQAKRVKAVDTTGAGDCFVGSMTYFLSRGHGLLESCRRANACAAVSVTRKGTQASYPKPSELPPGIM</sequence>
<keyword evidence="3 9" id="KW-0547">Nucleotide-binding</keyword>
<dbReference type="GO" id="GO:0005524">
    <property type="term" value="F:ATP binding"/>
    <property type="evidence" value="ECO:0007669"/>
    <property type="project" value="UniProtKB-UniRule"/>
</dbReference>
<evidence type="ECO:0000256" key="4">
    <source>
        <dbReference type="ARBA" id="ARBA00022777"/>
    </source>
</evidence>
<feature type="binding site" evidence="9">
    <location>
        <begin position="276"/>
        <end position="277"/>
    </location>
    <ligand>
        <name>ATP</name>
        <dbReference type="ChEBI" id="CHEBI:30616"/>
    </ligand>
</feature>
<comment type="catalytic activity">
    <reaction evidence="9">
        <text>D-ribose + ATP = D-ribose 5-phosphate + ADP + H(+)</text>
        <dbReference type="Rhea" id="RHEA:13697"/>
        <dbReference type="ChEBI" id="CHEBI:15378"/>
        <dbReference type="ChEBI" id="CHEBI:30616"/>
        <dbReference type="ChEBI" id="CHEBI:47013"/>
        <dbReference type="ChEBI" id="CHEBI:78346"/>
        <dbReference type="ChEBI" id="CHEBI:456216"/>
        <dbReference type="EC" id="2.7.1.15"/>
    </reaction>
</comment>
<comment type="caution">
    <text evidence="9">Lacks conserved residue(s) required for the propagation of feature annotation.</text>
</comment>
<protein>
    <recommendedName>
        <fullName evidence="9">Ribokinase</fullName>
        <shortName evidence="9">RK</shortName>
        <ecNumber evidence="9">2.7.1.15</ecNumber>
    </recommendedName>
</protein>
<comment type="similarity">
    <text evidence="9">Belongs to the carbohydrate kinase PfkB family. Ribokinase subfamily.</text>
</comment>
<dbReference type="Pfam" id="PF00294">
    <property type="entry name" value="PfkB"/>
    <property type="match status" value="1"/>
</dbReference>
<accession>S9VJI5</accession>
<dbReference type="Proteomes" id="UP000015354">
    <property type="component" value="Unassembled WGS sequence"/>
</dbReference>
<organism evidence="11 13">
    <name type="scientific">Strigomonas culicis</name>
    <dbReference type="NCBI Taxonomy" id="28005"/>
    <lineage>
        <taxon>Eukaryota</taxon>
        <taxon>Discoba</taxon>
        <taxon>Euglenozoa</taxon>
        <taxon>Kinetoplastea</taxon>
        <taxon>Metakinetoplastina</taxon>
        <taxon>Trypanosomatida</taxon>
        <taxon>Trypanosomatidae</taxon>
        <taxon>Strigomonadinae</taxon>
        <taxon>Strigomonas</taxon>
    </lineage>
</organism>
<feature type="binding site" evidence="9">
    <location>
        <position position="208"/>
    </location>
    <ligand>
        <name>ATP</name>
        <dbReference type="ChEBI" id="CHEBI:30616"/>
    </ligand>
</feature>
<feature type="binding site" evidence="9">
    <location>
        <position position="277"/>
    </location>
    <ligand>
        <name>substrate</name>
    </ligand>
</feature>
<keyword evidence="2 9" id="KW-0479">Metal-binding</keyword>
<dbReference type="PANTHER" id="PTHR10584:SF166">
    <property type="entry name" value="RIBOKINASE"/>
    <property type="match status" value="1"/>
</dbReference>
<evidence type="ECO:0000256" key="1">
    <source>
        <dbReference type="ARBA" id="ARBA00022679"/>
    </source>
</evidence>
<dbReference type="PROSITE" id="PS51257">
    <property type="entry name" value="PROKAR_LIPOPROTEIN"/>
    <property type="match status" value="1"/>
</dbReference>
<dbReference type="UniPathway" id="UPA00916">
    <property type="reaction ID" value="UER00889"/>
</dbReference>
<feature type="binding site" evidence="9">
    <location>
        <position position="307"/>
    </location>
    <ligand>
        <name>K(+)</name>
        <dbReference type="ChEBI" id="CHEBI:29103"/>
    </ligand>
</feature>
<evidence type="ECO:0000313" key="13">
    <source>
        <dbReference type="Proteomes" id="UP000015354"/>
    </source>
</evidence>
<feature type="binding site" evidence="9">
    <location>
        <position position="301"/>
    </location>
    <ligand>
        <name>ATP</name>
        <dbReference type="ChEBI" id="CHEBI:30616"/>
    </ligand>
</feature>
<dbReference type="EMBL" id="ATMH01005862">
    <property type="protein sequence ID" value="EPY27216.1"/>
    <property type="molecule type" value="Genomic_DNA"/>
</dbReference>
<dbReference type="PANTHER" id="PTHR10584">
    <property type="entry name" value="SUGAR KINASE"/>
    <property type="match status" value="1"/>
</dbReference>
<comment type="subcellular location">
    <subcellularLocation>
        <location evidence="9">Cytoplasm</location>
    </subcellularLocation>
    <subcellularLocation>
        <location evidence="9">Nucleus</location>
    </subcellularLocation>
</comment>
<dbReference type="CDD" id="cd01174">
    <property type="entry name" value="ribokinase"/>
    <property type="match status" value="1"/>
</dbReference>
<comment type="cofactor">
    <cofactor evidence="9">
        <name>Mg(2+)</name>
        <dbReference type="ChEBI" id="CHEBI:18420"/>
    </cofactor>
    <text evidence="9">Requires a divalent cation, most likely magnesium in vivo, as an electrophilic catalyst to aid phosphoryl group transfer. It is the chelate of the metal and the nucleotide that is the actual substrate.</text>
</comment>
<dbReference type="HAMAP" id="MF_01987">
    <property type="entry name" value="Ribokinase"/>
    <property type="match status" value="1"/>
</dbReference>
<feature type="binding site" evidence="9">
    <location>
        <position position="159"/>
    </location>
    <ligand>
        <name>substrate</name>
    </ligand>
</feature>
<evidence type="ECO:0000256" key="5">
    <source>
        <dbReference type="ARBA" id="ARBA00022840"/>
    </source>
</evidence>
<evidence type="ECO:0000256" key="9">
    <source>
        <dbReference type="HAMAP-Rule" id="MF_03215"/>
    </source>
</evidence>
<keyword evidence="13" id="KW-1185">Reference proteome</keyword>
<dbReference type="SUPFAM" id="SSF53613">
    <property type="entry name" value="Ribokinase-like"/>
    <property type="match status" value="1"/>
</dbReference>
<keyword evidence="9" id="KW-0963">Cytoplasm</keyword>
<dbReference type="EC" id="2.7.1.15" evidence="9"/>
<feature type="binding site" evidence="9">
    <location>
        <begin position="53"/>
        <end position="57"/>
    </location>
    <ligand>
        <name>substrate</name>
    </ligand>
</feature>
<evidence type="ECO:0000256" key="6">
    <source>
        <dbReference type="ARBA" id="ARBA00022842"/>
    </source>
</evidence>
<dbReference type="GO" id="GO:0004747">
    <property type="term" value="F:ribokinase activity"/>
    <property type="evidence" value="ECO:0007669"/>
    <property type="project" value="UniProtKB-UniRule"/>
</dbReference>
<reference evidence="11" key="2">
    <citation type="submission" date="2013-03" db="EMBL/GenBank/DDBJ databases">
        <authorList>
            <person name="Motta M.C.M."/>
            <person name="Martins A.C.A."/>
            <person name="Preta C.M.C.C."/>
            <person name="Silva R."/>
            <person name="de Souza S.S."/>
            <person name="Klein C.C."/>
            <person name="de Almeida L.G.P."/>
            <person name="Cunha O.L."/>
            <person name="Colabardini A.C."/>
            <person name="Lima B.A."/>
            <person name="Machado C.R."/>
            <person name="Soares C.M.A."/>
            <person name="de Menezes C.B.A."/>
            <person name="Bartolomeu D.C."/>
            <person name="Grisard E.C."/>
            <person name="Fantinatti-Garboggini F."/>
            <person name="Rodrigues-Luiz G.F."/>
            <person name="Wagner G."/>
            <person name="Goldman G.H."/>
            <person name="Fietto J.L.R."/>
            <person name="Ciapina L.P."/>
            <person name="Brocchi M."/>
            <person name="Elias M.C."/>
            <person name="Goldman M.H.S."/>
            <person name="Sagot M.-F."/>
            <person name="Pereira M."/>
            <person name="Stoco P.H."/>
            <person name="Teixeira S.M.R."/>
            <person name="de Mendonca-Neto R.P."/>
            <person name="Maciel T.E.F."/>
            <person name="Mendes T.A.O."/>
            <person name="Urmenyi T.P."/>
            <person name="Teixeira M.M.G."/>
            <person name="de Camargo E.F.P."/>
            <person name="de Sousa W."/>
            <person name="Schenkman S."/>
            <person name="de Vasconcelos A.T.R."/>
        </authorList>
    </citation>
    <scope>NUCLEOTIDE SEQUENCE</scope>
</reference>
<dbReference type="Gene3D" id="3.40.1190.20">
    <property type="match status" value="1"/>
</dbReference>
<dbReference type="GO" id="GO:0005634">
    <property type="term" value="C:nucleus"/>
    <property type="evidence" value="ECO:0007669"/>
    <property type="project" value="UniProtKB-SubCell"/>
</dbReference>
<dbReference type="InterPro" id="IPR011877">
    <property type="entry name" value="Ribokinase"/>
</dbReference>
<dbReference type="PRINTS" id="PR00990">
    <property type="entry name" value="RIBOKINASE"/>
</dbReference>
<comment type="subunit">
    <text evidence="9">Homodimer.</text>
</comment>
<comment type="function">
    <text evidence="9">Catalyzes the phosphorylation of ribose at O-5 in a reaction requiring ATP and magnesium. The resulting D-ribose-5-phosphate can then be used either for sythesis of nucleotides, histidine, and tryptophan, or as a component of the pentose phosphate pathway.</text>
</comment>
<dbReference type="InterPro" id="IPR029056">
    <property type="entry name" value="Ribokinase-like"/>
</dbReference>
<keyword evidence="6 9" id="KW-0460">Magnesium</keyword>
<evidence type="ECO:0000256" key="8">
    <source>
        <dbReference type="ARBA" id="ARBA00023277"/>
    </source>
</evidence>
<keyword evidence="4 9" id="KW-0418">Kinase</keyword>
<dbReference type="OrthoDB" id="415590at2759"/>
<proteinExistence type="inferred from homology"/>
<dbReference type="GO" id="GO:0019303">
    <property type="term" value="P:D-ribose catabolic process"/>
    <property type="evidence" value="ECO:0007669"/>
    <property type="project" value="UniProtKB-UniRule"/>
</dbReference>
<feature type="binding site" evidence="9">
    <location>
        <position position="312"/>
    </location>
    <ligand>
        <name>K(+)</name>
        <dbReference type="ChEBI" id="CHEBI:29103"/>
    </ligand>
</feature>
<comment type="activity regulation">
    <text evidence="9">Activated by a monovalent cation that binds near, but not in, the active site. The most likely occupant of the site in vivo is potassium. Ion binding induces a conformational change that may alter substrate affinity.</text>
</comment>
<dbReference type="GO" id="GO:0046872">
    <property type="term" value="F:metal ion binding"/>
    <property type="evidence" value="ECO:0007669"/>
    <property type="project" value="UniProtKB-KW"/>
</dbReference>
<keyword evidence="8 9" id="KW-0119">Carbohydrate metabolism</keyword>
<evidence type="ECO:0000256" key="7">
    <source>
        <dbReference type="ARBA" id="ARBA00022958"/>
    </source>
</evidence>
<name>S9VJI5_9TRYP</name>
<dbReference type="GO" id="GO:0005737">
    <property type="term" value="C:cytoplasm"/>
    <property type="evidence" value="ECO:0007669"/>
    <property type="project" value="UniProtKB-SubCell"/>
</dbReference>
<feature type="domain" description="Carbohydrate kinase PfkB" evidence="10">
    <location>
        <begin position="18"/>
        <end position="319"/>
    </location>
</feature>
<feature type="binding site" evidence="9">
    <location>
        <begin position="25"/>
        <end position="27"/>
    </location>
    <ligand>
        <name>substrate</name>
    </ligand>
</feature>
<dbReference type="AlphaFoldDB" id="S9VJI5"/>
<reference evidence="11 13" key="1">
    <citation type="journal article" date="2013" name="PLoS ONE">
        <title>Predicting the Proteins of Angomonas deanei, Strigomonas culicis and Their Respective Endosymbionts Reveals New Aspects of the Trypanosomatidae Family.</title>
        <authorList>
            <person name="Motta M.C."/>
            <person name="Martins A.C."/>
            <person name="de Souza S.S."/>
            <person name="Catta-Preta C.M."/>
            <person name="Silva R."/>
            <person name="Klein C.C."/>
            <person name="de Almeida L.G."/>
            <person name="de Lima Cunha O."/>
            <person name="Ciapina L.P."/>
            <person name="Brocchi M."/>
            <person name="Colabardini A.C."/>
            <person name="de Araujo Lima B."/>
            <person name="Machado C.R."/>
            <person name="de Almeida Soares C.M."/>
            <person name="Probst C.M."/>
            <person name="de Menezes C.B."/>
            <person name="Thompson C.E."/>
            <person name="Bartholomeu D.C."/>
            <person name="Gradia D.F."/>
            <person name="Pavoni D.P."/>
            <person name="Grisard E.C."/>
            <person name="Fantinatti-Garboggini F."/>
            <person name="Marchini F.K."/>
            <person name="Rodrigues-Luiz G.F."/>
            <person name="Wagner G."/>
            <person name="Goldman G.H."/>
            <person name="Fietto J.L."/>
            <person name="Elias M.C."/>
            <person name="Goldman M.H."/>
            <person name="Sagot M.F."/>
            <person name="Pereira M."/>
            <person name="Stoco P.H."/>
            <person name="de Mendonca-Neto R.P."/>
            <person name="Teixeira S.M."/>
            <person name="Maciel T.E."/>
            <person name="de Oliveira Mendes T.A."/>
            <person name="Urmenyi T.P."/>
            <person name="de Souza W."/>
            <person name="Schenkman S."/>
            <person name="de Vasconcelos A.T."/>
        </authorList>
    </citation>
    <scope>NUCLEOTIDE SEQUENCE [LARGE SCALE GENOMIC DNA]</scope>
</reference>
<evidence type="ECO:0000313" key="12">
    <source>
        <dbReference type="EMBL" id="EPY33196.1"/>
    </source>
</evidence>
<dbReference type="SMR" id="S9VJI5"/>